<feature type="transmembrane region" description="Helical" evidence="1">
    <location>
        <begin position="27"/>
        <end position="47"/>
    </location>
</feature>
<dbReference type="PANTHER" id="PTHR14969:SF13">
    <property type="entry name" value="AT30094P"/>
    <property type="match status" value="1"/>
</dbReference>
<reference evidence="3 4" key="1">
    <citation type="journal article" date="2015" name="Microbes Environ.">
        <title>Distribution and evolution of nitrogen fixation genes in the phylum bacteroidetes.</title>
        <authorList>
            <person name="Inoue J."/>
            <person name="Oshima K."/>
            <person name="Suda W."/>
            <person name="Sakamoto M."/>
            <person name="Iino T."/>
            <person name="Noda S."/>
            <person name="Hongoh Y."/>
            <person name="Hattori M."/>
            <person name="Ohkuma M."/>
        </authorList>
    </citation>
    <scope>NUCLEOTIDE SEQUENCE [LARGE SCALE GENOMIC DNA]</scope>
    <source>
        <strain evidence="3 4">JCM 15093</strain>
    </source>
</reference>
<evidence type="ECO:0000259" key="2">
    <source>
        <dbReference type="SMART" id="SM00014"/>
    </source>
</evidence>
<evidence type="ECO:0000256" key="1">
    <source>
        <dbReference type="SAM" id="Phobius"/>
    </source>
</evidence>
<dbReference type="OrthoDB" id="9789113at2"/>
<dbReference type="EMBL" id="BAJS01000001">
    <property type="protein sequence ID" value="GAK34977.1"/>
    <property type="molecule type" value="Genomic_DNA"/>
</dbReference>
<sequence length="227" mass="26093">MLESILNSDSRLLLFLNQFHSHFWDHFMWLVANKWTWIPLYILILYIMQRGQGWKKAAIALVAFALVIACTDQLCGSVLRPFFHRYRPSQVQSGISSLLHLIDGYKGGKYGFPSCHAANSFGLAFFLVLYFKSRILSIFIMVWAVLVSYSRIYMGVHYPSDIVVGMLVGFAVSTLIYFTLKWLYASRLQIAAQYNIIHPCCTQQHMLFLSFGGILLIFAMLVTCFFI</sequence>
<dbReference type="STRING" id="1121097.GCA_000428125_00479"/>
<proteinExistence type="predicted"/>
<dbReference type="InterPro" id="IPR000326">
    <property type="entry name" value="PAP2/HPO"/>
</dbReference>
<organism evidence="3 4">
    <name type="scientific">Bacteroides graminisolvens DSM 19988 = JCM 15093</name>
    <dbReference type="NCBI Taxonomy" id="1121097"/>
    <lineage>
        <taxon>Bacteria</taxon>
        <taxon>Pseudomonadati</taxon>
        <taxon>Bacteroidota</taxon>
        <taxon>Bacteroidia</taxon>
        <taxon>Bacteroidales</taxon>
        <taxon>Bacteroidaceae</taxon>
        <taxon>Bacteroides</taxon>
    </lineage>
</organism>
<comment type="caution">
    <text evidence="3">The sequence shown here is derived from an EMBL/GenBank/DDBJ whole genome shotgun (WGS) entry which is preliminary data.</text>
</comment>
<dbReference type="eggNOG" id="COG0671">
    <property type="taxonomic scope" value="Bacteria"/>
</dbReference>
<protein>
    <submittedName>
        <fullName evidence="3">Putative membrane-associated phospholipid phosphatase</fullName>
    </submittedName>
</protein>
<keyword evidence="1" id="KW-0812">Transmembrane</keyword>
<keyword evidence="1" id="KW-0472">Membrane</keyword>
<dbReference type="SMART" id="SM00014">
    <property type="entry name" value="acidPPc"/>
    <property type="match status" value="1"/>
</dbReference>
<evidence type="ECO:0000313" key="3">
    <source>
        <dbReference type="EMBL" id="GAK34977.1"/>
    </source>
</evidence>
<dbReference type="InterPro" id="IPR036938">
    <property type="entry name" value="PAP2/HPO_sf"/>
</dbReference>
<dbReference type="Pfam" id="PF01569">
    <property type="entry name" value="PAP2"/>
    <property type="match status" value="1"/>
</dbReference>
<gene>
    <name evidence="3" type="ORF">JCM15093_50</name>
</gene>
<dbReference type="Proteomes" id="UP000027601">
    <property type="component" value="Unassembled WGS sequence"/>
</dbReference>
<dbReference type="CDD" id="cd03395">
    <property type="entry name" value="PAP2_like_4"/>
    <property type="match status" value="1"/>
</dbReference>
<evidence type="ECO:0000313" key="4">
    <source>
        <dbReference type="Proteomes" id="UP000027601"/>
    </source>
</evidence>
<dbReference type="SUPFAM" id="SSF48317">
    <property type="entry name" value="Acid phosphatase/Vanadium-dependent haloperoxidase"/>
    <property type="match status" value="1"/>
</dbReference>
<dbReference type="PANTHER" id="PTHR14969">
    <property type="entry name" value="SPHINGOSINE-1-PHOSPHATE PHOSPHOHYDROLASE"/>
    <property type="match status" value="1"/>
</dbReference>
<keyword evidence="1" id="KW-1133">Transmembrane helix</keyword>
<dbReference type="Gene3D" id="1.20.144.10">
    <property type="entry name" value="Phosphatidic acid phosphatase type 2/haloperoxidase"/>
    <property type="match status" value="1"/>
</dbReference>
<name>A0A069CXL1_9BACE</name>
<feature type="transmembrane region" description="Helical" evidence="1">
    <location>
        <begin position="205"/>
        <end position="226"/>
    </location>
</feature>
<dbReference type="RefSeq" id="WP_024995270.1">
    <property type="nucleotide sequence ID" value="NZ_ATZI01000001.1"/>
</dbReference>
<dbReference type="AlphaFoldDB" id="A0A069CXL1"/>
<accession>A0A069CXL1</accession>
<feature type="transmembrane region" description="Helical" evidence="1">
    <location>
        <begin position="162"/>
        <end position="184"/>
    </location>
</feature>
<keyword evidence="4" id="KW-1185">Reference proteome</keyword>
<feature type="domain" description="Phosphatidic acid phosphatase type 2/haloperoxidase" evidence="2">
    <location>
        <begin position="59"/>
        <end position="177"/>
    </location>
</feature>